<dbReference type="CDD" id="cd17632">
    <property type="entry name" value="AFD_CAR-like"/>
    <property type="match status" value="1"/>
</dbReference>
<dbReference type="EMBL" id="QJJU01000003">
    <property type="protein sequence ID" value="PXX10957.1"/>
    <property type="molecule type" value="Genomic_DNA"/>
</dbReference>
<keyword evidence="8" id="KW-1185">Reference proteome</keyword>
<dbReference type="SUPFAM" id="SSF51735">
    <property type="entry name" value="NAD(P)-binding Rossmann-fold domains"/>
    <property type="match status" value="2"/>
</dbReference>
<evidence type="ECO:0000313" key="7">
    <source>
        <dbReference type="EMBL" id="PXX10957.1"/>
    </source>
</evidence>
<feature type="binding site" evidence="5">
    <location>
        <position position="748"/>
    </location>
    <ligand>
        <name>AMP</name>
        <dbReference type="ChEBI" id="CHEBI:456215"/>
    </ligand>
</feature>
<dbReference type="GO" id="GO:0005524">
    <property type="term" value="F:ATP binding"/>
    <property type="evidence" value="ECO:0007669"/>
    <property type="project" value="UniProtKB-UniRule"/>
</dbReference>
<keyword evidence="2 5" id="KW-0597">Phosphoprotein</keyword>
<dbReference type="HAMAP" id="MF_02247">
    <property type="entry name" value="Carbox_acid_reduct"/>
    <property type="match status" value="1"/>
</dbReference>
<accession>A0A318HK00</accession>
<comment type="catalytic activity">
    <reaction evidence="5">
        <text>a carboxylate + ATP + NADPH + H(+) = an aldehyde + AMP + diphosphate + NADP(+)</text>
        <dbReference type="Rhea" id="RHEA:50916"/>
        <dbReference type="ChEBI" id="CHEBI:15378"/>
        <dbReference type="ChEBI" id="CHEBI:17478"/>
        <dbReference type="ChEBI" id="CHEBI:29067"/>
        <dbReference type="ChEBI" id="CHEBI:30616"/>
        <dbReference type="ChEBI" id="CHEBI:33019"/>
        <dbReference type="ChEBI" id="CHEBI:57783"/>
        <dbReference type="ChEBI" id="CHEBI:58349"/>
        <dbReference type="ChEBI" id="CHEBI:456215"/>
    </reaction>
</comment>
<comment type="domain">
    <text evidence="5">The N-terminal domain likely catalyzes substrate activation by formation of an initial acyl-AMP intermediate, the central region contains the phosphopantetheine attachment site, and the C-terminal domain catalyzes the reduction by NADPH of the intermediate thioester formed from the attack of the phosphopantetheine thiol at the carbonyl carbon of acyl-AMP.</text>
</comment>
<evidence type="ECO:0000256" key="5">
    <source>
        <dbReference type="HAMAP-Rule" id="MF_02247"/>
    </source>
</evidence>
<evidence type="ECO:0000259" key="6">
    <source>
        <dbReference type="PROSITE" id="PS50075"/>
    </source>
</evidence>
<dbReference type="GO" id="GO:0016620">
    <property type="term" value="F:oxidoreductase activity, acting on the aldehyde or oxo group of donors, NAD or NADP as acceptor"/>
    <property type="evidence" value="ECO:0007669"/>
    <property type="project" value="UniProtKB-UniRule"/>
</dbReference>
<comment type="similarity">
    <text evidence="5">Belongs to the ATP-dependent AMP-binding enzyme family. Carboxylic acid reductase subfamily.</text>
</comment>
<dbReference type="EC" id="1.2.1.-" evidence="5"/>
<feature type="binding site" evidence="5">
    <location>
        <begin position="1019"/>
        <end position="1022"/>
    </location>
    <ligand>
        <name>NADP(+)</name>
        <dbReference type="ChEBI" id="CHEBI:58349"/>
    </ligand>
</feature>
<dbReference type="CDD" id="cd05233">
    <property type="entry name" value="SDR_c"/>
    <property type="match status" value="1"/>
</dbReference>
<dbReference type="GO" id="GO:0016020">
    <property type="term" value="C:membrane"/>
    <property type="evidence" value="ECO:0007669"/>
    <property type="project" value="TreeGrafter"/>
</dbReference>
<feature type="modified residue" description="O-(pantetheine 4'-phosphoryl)serine" evidence="5">
    <location>
        <position position="921"/>
    </location>
</feature>
<feature type="binding site" evidence="5">
    <location>
        <begin position="739"/>
        <end position="742"/>
    </location>
    <ligand>
        <name>AMP</name>
        <dbReference type="ChEBI" id="CHEBI:456215"/>
    </ligand>
</feature>
<dbReference type="RefSeq" id="WP_110315422.1">
    <property type="nucleotide sequence ID" value="NZ_QJJU01000003.1"/>
</dbReference>
<feature type="binding site" evidence="5">
    <location>
        <position position="1046"/>
    </location>
    <ligand>
        <name>NADP(+)</name>
        <dbReference type="ChEBI" id="CHEBI:58349"/>
    </ligand>
</feature>
<dbReference type="InterPro" id="IPR010080">
    <property type="entry name" value="Thioester_reductase-like_dom"/>
</dbReference>
<feature type="binding site" evidence="5">
    <location>
        <position position="628"/>
    </location>
    <ligand>
        <name>AMP</name>
        <dbReference type="ChEBI" id="CHEBI:456215"/>
    </ligand>
</feature>
<feature type="binding site" evidence="5">
    <location>
        <begin position="1086"/>
        <end position="1087"/>
    </location>
    <ligand>
        <name>NADP(+)</name>
        <dbReference type="ChEBI" id="CHEBI:58349"/>
    </ligand>
</feature>
<feature type="binding site" evidence="5">
    <location>
        <position position="848"/>
    </location>
    <ligand>
        <name>AMP</name>
        <dbReference type="ChEBI" id="CHEBI:456215"/>
    </ligand>
</feature>
<feature type="domain" description="Carrier" evidence="6">
    <location>
        <begin position="887"/>
        <end position="962"/>
    </location>
</feature>
<dbReference type="CDD" id="cd05235">
    <property type="entry name" value="SDR_e1"/>
    <property type="match status" value="1"/>
</dbReference>
<keyword evidence="5" id="KW-0521">NADP</keyword>
<comment type="cofactor">
    <cofactor evidence="5">
        <name>pantetheine 4'-phosphate</name>
        <dbReference type="ChEBI" id="CHEBI:47942"/>
    </cofactor>
    <text evidence="5">Binds 1 phosphopantetheine covalently.</text>
</comment>
<organism evidence="7 8">
    <name type="scientific">Mycolicibacterium moriokaense</name>
    <dbReference type="NCBI Taxonomy" id="39691"/>
    <lineage>
        <taxon>Bacteria</taxon>
        <taxon>Bacillati</taxon>
        <taxon>Actinomycetota</taxon>
        <taxon>Actinomycetes</taxon>
        <taxon>Mycobacteriales</taxon>
        <taxon>Mycobacteriaceae</taxon>
        <taxon>Mycolicibacterium</taxon>
    </lineage>
</organism>
<proteinExistence type="inferred from homology"/>
<feature type="binding site" evidence="5">
    <location>
        <position position="530"/>
    </location>
    <ligand>
        <name>AMP</name>
        <dbReference type="ChEBI" id="CHEBI:456215"/>
    </ligand>
</feature>
<dbReference type="Gene3D" id="3.40.50.12780">
    <property type="entry name" value="N-terminal domain of ligase-like"/>
    <property type="match status" value="1"/>
</dbReference>
<dbReference type="InterPro" id="IPR009081">
    <property type="entry name" value="PP-bd_ACP"/>
</dbReference>
<dbReference type="GO" id="GO:0050661">
    <property type="term" value="F:NADP binding"/>
    <property type="evidence" value="ECO:0007669"/>
    <property type="project" value="UniProtKB-UniRule"/>
</dbReference>
<dbReference type="NCBIfam" id="TIGR01746">
    <property type="entry name" value="Thioester-redct"/>
    <property type="match status" value="1"/>
</dbReference>
<name>A0A318HK00_9MYCO</name>
<dbReference type="InterPro" id="IPR013120">
    <property type="entry name" value="FAR_NAD-bd"/>
</dbReference>
<dbReference type="PROSITE" id="PS00455">
    <property type="entry name" value="AMP_BINDING"/>
    <property type="match status" value="1"/>
</dbReference>
<dbReference type="OrthoDB" id="2472181at2"/>
<dbReference type="PANTHER" id="PTHR43272:SF33">
    <property type="entry name" value="AMP-BINDING DOMAIN-CONTAINING PROTEIN-RELATED"/>
    <property type="match status" value="1"/>
</dbReference>
<dbReference type="Pfam" id="PF13561">
    <property type="entry name" value="adh_short_C2"/>
    <property type="match status" value="1"/>
</dbReference>
<dbReference type="InterPro" id="IPR046407">
    <property type="entry name" value="CAR"/>
</dbReference>
<dbReference type="InterPro" id="IPR036291">
    <property type="entry name" value="NAD(P)-bd_dom_sf"/>
</dbReference>
<comment type="caution">
    <text evidence="7">The sequence shown here is derived from an EMBL/GenBank/DDBJ whole genome shotgun (WGS) entry which is preliminary data.</text>
</comment>
<evidence type="ECO:0000256" key="1">
    <source>
        <dbReference type="ARBA" id="ARBA00022450"/>
    </source>
</evidence>
<dbReference type="NCBIfam" id="NF041592">
    <property type="entry name" value="carboxyl_red"/>
    <property type="match status" value="1"/>
</dbReference>
<dbReference type="SMART" id="SM00823">
    <property type="entry name" value="PKS_PP"/>
    <property type="match status" value="1"/>
</dbReference>
<dbReference type="InterPro" id="IPR020845">
    <property type="entry name" value="AMP-binding_CS"/>
</dbReference>
<dbReference type="SUPFAM" id="SSF56801">
    <property type="entry name" value="Acetyl-CoA synthetase-like"/>
    <property type="match status" value="1"/>
</dbReference>
<gene>
    <name evidence="5" type="primary">car</name>
    <name evidence="7" type="ORF">C8E89_10344</name>
</gene>
<evidence type="ECO:0000256" key="4">
    <source>
        <dbReference type="ARBA" id="ARBA00022840"/>
    </source>
</evidence>
<dbReference type="InterPro" id="IPR000873">
    <property type="entry name" value="AMP-dep_synth/lig_dom"/>
</dbReference>
<dbReference type="GO" id="GO:0031177">
    <property type="term" value="F:phosphopantetheine binding"/>
    <property type="evidence" value="ECO:0007669"/>
    <property type="project" value="UniProtKB-UniRule"/>
</dbReference>
<feature type="binding site" evidence="5">
    <location>
        <position position="1188"/>
    </location>
    <ligand>
        <name>NADP(+)</name>
        <dbReference type="ChEBI" id="CHEBI:58349"/>
    </ligand>
</feature>
<feature type="binding site" evidence="5">
    <location>
        <position position="1192"/>
    </location>
    <ligand>
        <name>NADP(+)</name>
        <dbReference type="ChEBI" id="CHEBI:58349"/>
    </ligand>
</feature>
<reference evidence="8" key="1">
    <citation type="submission" date="2018-05" db="EMBL/GenBank/DDBJ databases">
        <authorList>
            <person name="Deangelis K."/>
            <person name="Huntemann M."/>
            <person name="Clum A."/>
            <person name="Pillay M."/>
            <person name="Palaniappan K."/>
            <person name="Varghese N."/>
            <person name="Mikhailova N."/>
            <person name="Stamatis D."/>
            <person name="Reddy T."/>
            <person name="Daum C."/>
            <person name="Shapiro N."/>
            <person name="Ivanova N."/>
            <person name="Kyrpides N."/>
            <person name="Woyke T."/>
        </authorList>
    </citation>
    <scope>NUCLEOTIDE SEQUENCE [LARGE SCALE GENOMIC DNA]</scope>
    <source>
        <strain evidence="8">GAS496</strain>
    </source>
</reference>
<keyword evidence="7" id="KW-0436">Ligase</keyword>
<feature type="binding site" evidence="5">
    <location>
        <position position="1056"/>
    </location>
    <ligand>
        <name>NADP(+)</name>
        <dbReference type="ChEBI" id="CHEBI:58349"/>
    </ligand>
</feature>
<dbReference type="GO" id="GO:0004467">
    <property type="term" value="F:long-chain fatty acid-CoA ligase activity"/>
    <property type="evidence" value="ECO:0007669"/>
    <property type="project" value="TreeGrafter"/>
</dbReference>
<dbReference type="SUPFAM" id="SSF47336">
    <property type="entry name" value="ACP-like"/>
    <property type="match status" value="1"/>
</dbReference>
<feature type="binding site" evidence="5">
    <location>
        <begin position="1112"/>
        <end position="1114"/>
    </location>
    <ligand>
        <name>NADP(+)</name>
        <dbReference type="ChEBI" id="CHEBI:58349"/>
    </ligand>
</feature>
<evidence type="ECO:0000256" key="2">
    <source>
        <dbReference type="ARBA" id="ARBA00022553"/>
    </source>
</evidence>
<dbReference type="InterPro" id="IPR036736">
    <property type="entry name" value="ACP-like_sf"/>
</dbReference>
<dbReference type="InterPro" id="IPR042099">
    <property type="entry name" value="ANL_N_sf"/>
</dbReference>
<comment type="caution">
    <text evidence="5">Lacks conserved residue(s) required for the propagation of feature annotation.</text>
</comment>
<dbReference type="PROSITE" id="PS50075">
    <property type="entry name" value="CARRIER"/>
    <property type="match status" value="1"/>
</dbReference>
<dbReference type="Gene3D" id="1.10.1200.10">
    <property type="entry name" value="ACP-like"/>
    <property type="match status" value="1"/>
</dbReference>
<dbReference type="Pfam" id="PF00550">
    <property type="entry name" value="PP-binding"/>
    <property type="match status" value="1"/>
</dbReference>
<keyword evidence="4 5" id="KW-0067">ATP-binding</keyword>
<evidence type="ECO:0000313" key="8">
    <source>
        <dbReference type="Proteomes" id="UP000247781"/>
    </source>
</evidence>
<keyword evidence="1 5" id="KW-0596">Phosphopantetheine</keyword>
<keyword evidence="3 5" id="KW-0547">Nucleotide-binding</keyword>
<feature type="binding site" evidence="5">
    <location>
        <position position="727"/>
    </location>
    <ligand>
        <name>AMP</name>
        <dbReference type="ChEBI" id="CHEBI:456215"/>
    </ligand>
</feature>
<protein>
    <recommendedName>
        <fullName evidence="5">Carboxylic acid reductase</fullName>
        <shortName evidence="5">CAR</shortName>
        <ecNumber evidence="5">1.2.1.-</ecNumber>
    </recommendedName>
    <alternativeName>
        <fullName evidence="5">ATP/NADPH-dependent carboxylic acid reductase</fullName>
    </alternativeName>
</protein>
<sequence>MALLRGKTALVTGGSTGIGLATAKRFVEEGAYVFINGRTQAELDAAVKDIGENVTGVQGDGSKPGDRDRLYAAVADSGRRLDVVFANAAVINVARIGEVTQEHLQKALPLLNDGGSIILNSSNPNAEGNDGIGVYTAIEAALRSVAPTWGSELRDHKIRVNVIAPGATETTGIYSLADVLNPGPDAAEEFENYQRSIVVPLTRYATAEEVANAAVFLASDLSSFTTGADNPVDGGINQVARRVEDLSANDPQFAAAKPIPAVAAALALPGLRLPQIVATALEGYADRPALGQRAVELVKNPKTGRTSLEALPHFKTITYRELSDRVGALARALTNESVRAGDRVCELGFTSVDFTTIDLALGQIGAVAVPLQTSATISQLQPIVDETEPSLIAVSVNQLHDAVELILSAHVPAKLVVFDYYPEVDDQREALEAARARLADTPVILETLADVLERGKAVSSRPVRPLDMPDDVADNADPLALLIYTSGSTGAPKGAMYPQSNVGKLWRRSRSNWFGPSAASITLNFMPMSHGMGRVILYGTLGNGGTAYFAAKSDLSTLLEDLEMVRPTELNFVPRIWETLYGEFRREVDRRLSDSTDPAARAAAESEVLVEQRQYLLGGRCIFAMTGSAPTSPELMAWAESLLEIKLTDSYGSTEAGMVSFDGEVQSPPVIDYKLVDVPDLGYFSTDRPHPRGELLVKTENMFPGYYKRPEVTAGVFDADGYYRTGDVVAEVAPRRLEYVDRRNNVLKLAQGEFVTVAKLEAVFGNSRLVQQIYVYGNSAHPYLLAVAVPTEEALANNDIKTLKPLIADSLQNVAKEAGLQSYEVPRDFIIETNPFTLENGLLTGIGKLAWPKLKQHYGERLEQLYADLAEGQVNELSELRHSGADAPALRTVSRAAGALLGTATTDLAPDAHFTDLGGDSLSALTYGNLLHEIFDIDVPVGIIVSPANDLQAIADYIQRERQGSKRPSFASVHGHNTTEVHASDLTLDKFIDAPTLAAAPTLPRPSAEVRTVLLTGATGFLGRYLALEWLERMDLVDGKVIALVRAKSDEDARARLDTTFDSGDLNLLAHYRELAADHLEVIAGDKGEANLGLDQQTWRRLAETVDLIVDPAALVNHVLPYSELFGPNALGTAELIRIALTSKQKPYTYVSTIGVGDQIEPAKFTEDADIRVISATRKINDSYANGYGNSKWAAEVLLREAHDLCGLAVAVFRCDMILADTTFAGQLNVPDIFTRMILSLVATGIAPDSFYELDADGNRQRAHVDGLPVEFIAEAISTLGAHSVASFQTYHVMNPYDDGIGFDEFVDWLNDAGCTIQRIGDYGDWLRRFETTLRALPEKQRNSSLLPLLHKYQKPEKPINGSMAPTDRFPAAVQDANVGPGKGVPHITRQIIAKYVSDLRLLGLI</sequence>
<feature type="binding site" evidence="5">
    <location>
        <position position="654"/>
    </location>
    <ligand>
        <name>AMP</name>
        <dbReference type="ChEBI" id="CHEBI:456215"/>
    </ligand>
</feature>
<dbReference type="Pfam" id="PF00501">
    <property type="entry name" value="AMP-binding"/>
    <property type="match status" value="1"/>
</dbReference>
<reference evidence="7 8" key="2">
    <citation type="submission" date="2018-06" db="EMBL/GenBank/DDBJ databases">
        <title>Sequencing of bacterial isolates from soil warming experiment in Harvard Forest, Massachusetts, USA.</title>
        <authorList>
            <person name="Deangelis K.PhD."/>
        </authorList>
    </citation>
    <scope>NUCLEOTIDE SEQUENCE [LARGE SCALE GENOMIC DNA]</scope>
    <source>
        <strain evidence="7 8">GAS496</strain>
    </source>
</reference>
<dbReference type="Pfam" id="PF07993">
    <property type="entry name" value="NAD_binding_4"/>
    <property type="match status" value="1"/>
</dbReference>
<comment type="function">
    <text evidence="5">Catalyzes the ATP- and NADPH-dependent reduction of carboxylic acids to the corresponding aldehydes.</text>
</comment>
<dbReference type="InterPro" id="IPR020806">
    <property type="entry name" value="PKS_PP-bd"/>
</dbReference>
<dbReference type="Proteomes" id="UP000247781">
    <property type="component" value="Unassembled WGS sequence"/>
</dbReference>
<dbReference type="PANTHER" id="PTHR43272">
    <property type="entry name" value="LONG-CHAIN-FATTY-ACID--COA LIGASE"/>
    <property type="match status" value="1"/>
</dbReference>
<evidence type="ECO:0000256" key="3">
    <source>
        <dbReference type="ARBA" id="ARBA00022741"/>
    </source>
</evidence>
<dbReference type="InterPro" id="IPR002347">
    <property type="entry name" value="SDR_fam"/>
</dbReference>
<keyword evidence="5" id="KW-0560">Oxidoreductase</keyword>
<feature type="binding site" evidence="5">
    <location>
        <position position="1152"/>
    </location>
    <ligand>
        <name>NADP(+)</name>
        <dbReference type="ChEBI" id="CHEBI:58349"/>
    </ligand>
</feature>
<dbReference type="Gene3D" id="3.40.50.720">
    <property type="entry name" value="NAD(P)-binding Rossmann-like Domain"/>
    <property type="match status" value="2"/>
</dbReference>
<dbReference type="PRINTS" id="PR00081">
    <property type="entry name" value="GDHRDH"/>
</dbReference>